<protein>
    <submittedName>
        <fullName evidence="2">N-acetyltransferase domain-containing protein</fullName>
    </submittedName>
</protein>
<dbReference type="AlphaFoldDB" id="A0A8H6S2A6"/>
<dbReference type="InterPro" id="IPR052523">
    <property type="entry name" value="Trichothecene_AcTrans"/>
</dbReference>
<name>A0A8H6S2A6_9AGAR</name>
<keyword evidence="3" id="KW-1185">Reference proteome</keyword>
<organism evidence="2 3">
    <name type="scientific">Mycena indigotica</name>
    <dbReference type="NCBI Taxonomy" id="2126181"/>
    <lineage>
        <taxon>Eukaryota</taxon>
        <taxon>Fungi</taxon>
        <taxon>Dikarya</taxon>
        <taxon>Basidiomycota</taxon>
        <taxon>Agaricomycotina</taxon>
        <taxon>Agaricomycetes</taxon>
        <taxon>Agaricomycetidae</taxon>
        <taxon>Agaricales</taxon>
        <taxon>Marasmiineae</taxon>
        <taxon>Mycenaceae</taxon>
        <taxon>Mycena</taxon>
    </lineage>
</organism>
<evidence type="ECO:0000313" key="2">
    <source>
        <dbReference type="EMBL" id="KAF7290741.1"/>
    </source>
</evidence>
<comment type="caution">
    <text evidence="2">The sequence shown here is derived from an EMBL/GenBank/DDBJ whole genome shotgun (WGS) entry which is preliminary data.</text>
</comment>
<dbReference type="Proteomes" id="UP000636479">
    <property type="component" value="Unassembled WGS sequence"/>
</dbReference>
<dbReference type="PANTHER" id="PTHR42791">
    <property type="entry name" value="GNAT FAMILY ACETYLTRANSFERASE"/>
    <property type="match status" value="1"/>
</dbReference>
<dbReference type="PANTHER" id="PTHR42791:SF1">
    <property type="entry name" value="N-ACETYLTRANSFERASE DOMAIN-CONTAINING PROTEIN"/>
    <property type="match status" value="1"/>
</dbReference>
<dbReference type="CDD" id="cd04301">
    <property type="entry name" value="NAT_SF"/>
    <property type="match status" value="1"/>
</dbReference>
<dbReference type="RefSeq" id="XP_037214101.1">
    <property type="nucleotide sequence ID" value="XM_037369603.1"/>
</dbReference>
<feature type="domain" description="N-acetyltransferase" evidence="1">
    <location>
        <begin position="2"/>
        <end position="131"/>
    </location>
</feature>
<dbReference type="InterPro" id="IPR016181">
    <property type="entry name" value="Acyl_CoA_acyltransferase"/>
</dbReference>
<dbReference type="GeneID" id="59352119"/>
<dbReference type="Pfam" id="PF13508">
    <property type="entry name" value="Acetyltransf_7"/>
    <property type="match status" value="1"/>
</dbReference>
<gene>
    <name evidence="2" type="ORF">MIND_01314800</name>
</gene>
<dbReference type="PROSITE" id="PS51186">
    <property type="entry name" value="GNAT"/>
    <property type="match status" value="1"/>
</dbReference>
<dbReference type="EMBL" id="JACAZF010000014">
    <property type="protein sequence ID" value="KAF7290741.1"/>
    <property type="molecule type" value="Genomic_DNA"/>
</dbReference>
<dbReference type="OrthoDB" id="61113at2759"/>
<dbReference type="Gene3D" id="3.40.630.30">
    <property type="match status" value="1"/>
</dbReference>
<dbReference type="SUPFAM" id="SSF55729">
    <property type="entry name" value="Acyl-CoA N-acyltransferases (Nat)"/>
    <property type="match status" value="1"/>
</dbReference>
<accession>A0A8H6S2A6</accession>
<reference evidence="2" key="1">
    <citation type="submission" date="2020-05" db="EMBL/GenBank/DDBJ databases">
        <title>Mycena genomes resolve the evolution of fungal bioluminescence.</title>
        <authorList>
            <person name="Tsai I.J."/>
        </authorList>
    </citation>
    <scope>NUCLEOTIDE SEQUENCE</scope>
    <source>
        <strain evidence="2">171206Taipei</strain>
    </source>
</reference>
<dbReference type="InterPro" id="IPR000182">
    <property type="entry name" value="GNAT_dom"/>
</dbReference>
<evidence type="ECO:0000313" key="3">
    <source>
        <dbReference type="Proteomes" id="UP000636479"/>
    </source>
</evidence>
<sequence>MLLLRCVVNQRKSEQEQRYALLPFMASMSAELQAWWTDAFLPQWEGFSEATLGSGVNHNSWTLQTLAVDPKYHRRGIARALLEPVVQTARREGGLLCVDTTVEENVAIYEKLGFQLAPKGKSNDGEARTVEECRHVFTGLTGAEVSVWILTSRRFE</sequence>
<proteinExistence type="predicted"/>
<dbReference type="GO" id="GO:0016747">
    <property type="term" value="F:acyltransferase activity, transferring groups other than amino-acyl groups"/>
    <property type="evidence" value="ECO:0007669"/>
    <property type="project" value="InterPro"/>
</dbReference>
<evidence type="ECO:0000259" key="1">
    <source>
        <dbReference type="PROSITE" id="PS51186"/>
    </source>
</evidence>
<keyword evidence="2" id="KW-0808">Transferase</keyword>